<evidence type="ECO:0000259" key="4">
    <source>
        <dbReference type="Pfam" id="PF07603"/>
    </source>
</evidence>
<organism evidence="5 6">
    <name type="scientific">Microbulbifer rhizosphaerae</name>
    <dbReference type="NCBI Taxonomy" id="1562603"/>
    <lineage>
        <taxon>Bacteria</taxon>
        <taxon>Pseudomonadati</taxon>
        <taxon>Pseudomonadota</taxon>
        <taxon>Gammaproteobacteria</taxon>
        <taxon>Cellvibrionales</taxon>
        <taxon>Microbulbiferaceae</taxon>
        <taxon>Microbulbifer</taxon>
    </lineage>
</organism>
<keyword evidence="2" id="KW-1133">Transmembrane helix</keyword>
<evidence type="ECO:0000256" key="2">
    <source>
        <dbReference type="SAM" id="Phobius"/>
    </source>
</evidence>
<dbReference type="AlphaFoldDB" id="A0A7W4WB96"/>
<evidence type="ECO:0000313" key="6">
    <source>
        <dbReference type="Proteomes" id="UP000535937"/>
    </source>
</evidence>
<feature type="domain" description="Lcl C-terminal" evidence="4">
    <location>
        <begin position="111"/>
        <end position="264"/>
    </location>
</feature>
<dbReference type="Gene3D" id="2.60.40.3440">
    <property type="match status" value="1"/>
</dbReference>
<evidence type="ECO:0000256" key="1">
    <source>
        <dbReference type="SAM" id="MobiDB-lite"/>
    </source>
</evidence>
<keyword evidence="3" id="KW-0732">Signal</keyword>
<feature type="transmembrane region" description="Helical" evidence="2">
    <location>
        <begin position="816"/>
        <end position="836"/>
    </location>
</feature>
<dbReference type="Pfam" id="PF17963">
    <property type="entry name" value="Big_9"/>
    <property type="match status" value="1"/>
</dbReference>
<feature type="signal peptide" evidence="3">
    <location>
        <begin position="1"/>
        <end position="20"/>
    </location>
</feature>
<reference evidence="5 6" key="1">
    <citation type="submission" date="2020-08" db="EMBL/GenBank/DDBJ databases">
        <title>Genomic Encyclopedia of Type Strains, Phase III (KMG-III): the genomes of soil and plant-associated and newly described type strains.</title>
        <authorList>
            <person name="Whitman W."/>
        </authorList>
    </citation>
    <scope>NUCLEOTIDE SEQUENCE [LARGE SCALE GENOMIC DNA]</scope>
    <source>
        <strain evidence="5 6">CECT 8799</strain>
    </source>
</reference>
<feature type="chain" id="PRO_5031205271" description="Lcl C-terminal domain-containing protein" evidence="3">
    <location>
        <begin position="21"/>
        <end position="916"/>
    </location>
</feature>
<proteinExistence type="predicted"/>
<dbReference type="EMBL" id="JACHWZ010000005">
    <property type="protein sequence ID" value="MBB3060517.1"/>
    <property type="molecule type" value="Genomic_DNA"/>
</dbReference>
<dbReference type="PROSITE" id="PS51257">
    <property type="entry name" value="PROKAR_LIPOPROTEIN"/>
    <property type="match status" value="1"/>
</dbReference>
<protein>
    <recommendedName>
        <fullName evidence="4">Lcl C-terminal domain-containing protein</fullName>
    </recommendedName>
</protein>
<sequence length="916" mass="98266">MFIRNSFVVLLSVLALTACGNGVELDTRAFASNETPHNSTGDPAEDPIDDPVEDPVEDPIEEPIEEPVDEETPPSEPSTLVKLGSDGAPLAIQSVAWSDSGSETEGSQWACVQDTSTGLTWEVKQPGDNRGRHSADSSFSWHQPDSETLNKAEGMGQCYVDGTLSTGSDCNTRTSVERIRMHTLCGQSNWRVPSRAELATLVFQDDNGAVHHIGSTVFPGIDGSPGLQYWSNDGGDKWHAWALDVPSGEAVLREPHEALRVRLVSANLAPTAIPQRIGMDPDQGPIEVILAGEDPDEDNLTYALVTMPQHGKLLSKAPNLVYVPDPDYRGEDSFTFTVNDGSYTSEPATVSIGIAPLISTNPATPTPISLEELAADEARPFLLDETTSGGGEVRGYLALTVPAQTDIMQDLHYFVAAQNIRSEQAARYSLELYEEGDFTGSPEAQGIASSGVKIRALNNNARTVYLTIQTSNNADAFVYLELHGSKTSQQNLLSYFCDQSIFATGVPSALCSPPAGWEVECNDDTCVSINPAPEVDRKYVCADQSALVDIDHLMRCWELVASTGEILAEICPPPAICTTITIPDWSSLLSIPLEQLFEPNPIELTYNTPSVTIEVPTGPAYGVNLSQQLFLDAVRGNASQQILDEFLQAFSVALETDTAQDAALAPLRDYLNIQLDSGMPVPEIMAQIAHDTGNGNEEAGALLFTAMKKLISELTRKEQATLNHAELWLLTITMAHINDRRETLVATAERKVEEYYQQLGDSCVGTACLFMQQGFPDVLAGAIAETDADLATWAAAGGAAVISGVYVYLAVTSTAVLSVALPHAVAVTGGIAAAVGTASSLAALPVAIVVGGVVATVVSVSNLVEAGENQSAYNHFIEENSARFESLETFIDTEHSNRVQAEITNAAIRMTVEMYW</sequence>
<feature type="compositionally biased region" description="Polar residues" evidence="1">
    <location>
        <begin position="30"/>
        <end position="41"/>
    </location>
</feature>
<feature type="transmembrane region" description="Helical" evidence="2">
    <location>
        <begin position="790"/>
        <end position="809"/>
    </location>
</feature>
<dbReference type="Proteomes" id="UP000535937">
    <property type="component" value="Unassembled WGS sequence"/>
</dbReference>
<comment type="caution">
    <text evidence="5">The sequence shown here is derived from an EMBL/GenBank/DDBJ whole genome shotgun (WGS) entry which is preliminary data.</text>
</comment>
<feature type="compositionally biased region" description="Acidic residues" evidence="1">
    <location>
        <begin position="43"/>
        <end position="59"/>
    </location>
</feature>
<feature type="region of interest" description="Disordered" evidence="1">
    <location>
        <begin position="30"/>
        <end position="59"/>
    </location>
</feature>
<evidence type="ECO:0000313" key="5">
    <source>
        <dbReference type="EMBL" id="MBB3060517.1"/>
    </source>
</evidence>
<dbReference type="InterPro" id="IPR011460">
    <property type="entry name" value="Lcl_C"/>
</dbReference>
<dbReference type="RefSeq" id="WP_183457979.1">
    <property type="nucleotide sequence ID" value="NZ_JACHWZ010000005.1"/>
</dbReference>
<keyword evidence="2" id="KW-0812">Transmembrane</keyword>
<accession>A0A7W4WB96</accession>
<dbReference type="Pfam" id="PF07603">
    <property type="entry name" value="Lcl_C"/>
    <property type="match status" value="1"/>
</dbReference>
<keyword evidence="6" id="KW-1185">Reference proteome</keyword>
<name>A0A7W4WB96_9GAMM</name>
<keyword evidence="2" id="KW-0472">Membrane</keyword>
<gene>
    <name evidence="5" type="ORF">FHS09_001336</name>
</gene>
<evidence type="ECO:0000256" key="3">
    <source>
        <dbReference type="SAM" id="SignalP"/>
    </source>
</evidence>
<feature type="transmembrane region" description="Helical" evidence="2">
    <location>
        <begin position="842"/>
        <end position="864"/>
    </location>
</feature>